<organism evidence="2 3">
    <name type="scientific">Pigmentiphaga humi</name>
    <dbReference type="NCBI Taxonomy" id="2478468"/>
    <lineage>
        <taxon>Bacteria</taxon>
        <taxon>Pseudomonadati</taxon>
        <taxon>Pseudomonadota</taxon>
        <taxon>Betaproteobacteria</taxon>
        <taxon>Burkholderiales</taxon>
        <taxon>Alcaligenaceae</taxon>
        <taxon>Pigmentiphaga</taxon>
    </lineage>
</organism>
<dbReference type="PANTHER" id="PTHR33164">
    <property type="entry name" value="TRANSCRIPTIONAL REGULATOR, MARR FAMILY"/>
    <property type="match status" value="1"/>
</dbReference>
<evidence type="ECO:0000313" key="3">
    <source>
        <dbReference type="Proteomes" id="UP000277294"/>
    </source>
</evidence>
<dbReference type="PROSITE" id="PS50995">
    <property type="entry name" value="HTH_MARR_2"/>
    <property type="match status" value="1"/>
</dbReference>
<dbReference type="InterPro" id="IPR039422">
    <property type="entry name" value="MarR/SlyA-like"/>
</dbReference>
<name>A0A3P4AY26_9BURK</name>
<dbReference type="EMBL" id="UWPJ01000005">
    <property type="protein sequence ID" value="VCU68266.1"/>
    <property type="molecule type" value="Genomic_DNA"/>
</dbReference>
<dbReference type="Proteomes" id="UP000277294">
    <property type="component" value="Unassembled WGS sequence"/>
</dbReference>
<dbReference type="SMART" id="SM00347">
    <property type="entry name" value="HTH_MARR"/>
    <property type="match status" value="1"/>
</dbReference>
<dbReference type="AlphaFoldDB" id="A0A3P4AY26"/>
<dbReference type="SUPFAM" id="SSF46785">
    <property type="entry name" value="Winged helix' DNA-binding domain"/>
    <property type="match status" value="1"/>
</dbReference>
<gene>
    <name evidence="2" type="primary">nicR_1</name>
    <name evidence="2" type="ORF">PIGHUM_00316</name>
</gene>
<evidence type="ECO:0000313" key="2">
    <source>
        <dbReference type="EMBL" id="VCU68266.1"/>
    </source>
</evidence>
<dbReference type="GO" id="GO:0003700">
    <property type="term" value="F:DNA-binding transcription factor activity"/>
    <property type="evidence" value="ECO:0007669"/>
    <property type="project" value="InterPro"/>
</dbReference>
<dbReference type="InterPro" id="IPR036390">
    <property type="entry name" value="WH_DNA-bd_sf"/>
</dbReference>
<dbReference type="Gene3D" id="1.10.10.10">
    <property type="entry name" value="Winged helix-like DNA-binding domain superfamily/Winged helix DNA-binding domain"/>
    <property type="match status" value="1"/>
</dbReference>
<dbReference type="OrthoDB" id="9814496at2"/>
<dbReference type="InterPro" id="IPR000835">
    <property type="entry name" value="HTH_MarR-typ"/>
</dbReference>
<reference evidence="2 3" key="1">
    <citation type="submission" date="2018-10" db="EMBL/GenBank/DDBJ databases">
        <authorList>
            <person name="Criscuolo A."/>
        </authorList>
    </citation>
    <scope>NUCLEOTIDE SEQUENCE [LARGE SCALE GENOMIC DNA]</scope>
    <source>
        <strain evidence="2">DnA1</strain>
    </source>
</reference>
<evidence type="ECO:0000259" key="1">
    <source>
        <dbReference type="PROSITE" id="PS50995"/>
    </source>
</evidence>
<accession>A0A3P4AY26</accession>
<sequence length="150" mass="16657">MSTEFELHKQVGHLLRKAVQKNQAIYSRLCVDPRMTSVQFAVMYVLEKHGPCSLALIGRHATIDAATTRDVVKRLEARGLVAARQDPEDKRKAIVTLEPDGQELVNAMRPRSQRVAELTMEGLTPAEQVALVYLLEKITAAPPDLDALTD</sequence>
<feature type="domain" description="HTH marR-type" evidence="1">
    <location>
        <begin position="8"/>
        <end position="140"/>
    </location>
</feature>
<keyword evidence="3" id="KW-1185">Reference proteome</keyword>
<protein>
    <submittedName>
        <fullName evidence="2">HTH-type transcriptional repressor NicR</fullName>
    </submittedName>
</protein>
<dbReference type="InterPro" id="IPR036388">
    <property type="entry name" value="WH-like_DNA-bd_sf"/>
</dbReference>
<dbReference type="PANTHER" id="PTHR33164:SF95">
    <property type="entry name" value="TRANSCRIPTIONAL REGULATOR"/>
    <property type="match status" value="1"/>
</dbReference>
<dbReference type="RefSeq" id="WP_124077493.1">
    <property type="nucleotide sequence ID" value="NZ_UWPJ01000005.1"/>
</dbReference>
<dbReference type="Pfam" id="PF01047">
    <property type="entry name" value="MarR"/>
    <property type="match status" value="1"/>
</dbReference>
<dbReference type="GO" id="GO:0006950">
    <property type="term" value="P:response to stress"/>
    <property type="evidence" value="ECO:0007669"/>
    <property type="project" value="TreeGrafter"/>
</dbReference>
<proteinExistence type="predicted"/>